<keyword evidence="3 10" id="KW-0132">Cell division</keyword>
<evidence type="ECO:0000256" key="4">
    <source>
        <dbReference type="ARBA" id="ARBA00022723"/>
    </source>
</evidence>
<evidence type="ECO:0000256" key="9">
    <source>
        <dbReference type="ARBA" id="ARBA00023306"/>
    </source>
</evidence>
<evidence type="ECO:0000313" key="12">
    <source>
        <dbReference type="EMBL" id="WPX96832.1"/>
    </source>
</evidence>
<keyword evidence="13" id="KW-1185">Reference proteome</keyword>
<dbReference type="PROSITE" id="PS51706">
    <property type="entry name" value="G_ENGB"/>
    <property type="match status" value="1"/>
</dbReference>
<dbReference type="PANTHER" id="PTHR11649">
    <property type="entry name" value="MSS1/TRME-RELATED GTP-BINDING PROTEIN"/>
    <property type="match status" value="1"/>
</dbReference>
<evidence type="ECO:0000256" key="8">
    <source>
        <dbReference type="ARBA" id="ARBA00023210"/>
    </source>
</evidence>
<evidence type="ECO:0000256" key="2">
    <source>
        <dbReference type="ARBA" id="ARBA00009638"/>
    </source>
</evidence>
<protein>
    <recommendedName>
        <fullName evidence="10">Probable GTP-binding protein EngB</fullName>
    </recommendedName>
</protein>
<evidence type="ECO:0000256" key="3">
    <source>
        <dbReference type="ARBA" id="ARBA00022618"/>
    </source>
</evidence>
<comment type="cofactor">
    <cofactor evidence="1">
        <name>Mg(2+)</name>
        <dbReference type="ChEBI" id="CHEBI:18420"/>
    </cofactor>
</comment>
<dbReference type="InterPro" id="IPR027417">
    <property type="entry name" value="P-loop_NTPase"/>
</dbReference>
<dbReference type="InterPro" id="IPR030393">
    <property type="entry name" value="G_ENGB_dom"/>
</dbReference>
<dbReference type="InterPro" id="IPR005225">
    <property type="entry name" value="Small_GTP-bd"/>
</dbReference>
<dbReference type="SUPFAM" id="SSF52540">
    <property type="entry name" value="P-loop containing nucleoside triphosphate hydrolases"/>
    <property type="match status" value="1"/>
</dbReference>
<dbReference type="Gene3D" id="3.40.50.300">
    <property type="entry name" value="P-loop containing nucleotide triphosphate hydrolases"/>
    <property type="match status" value="1"/>
</dbReference>
<dbReference type="NCBIfam" id="TIGR00231">
    <property type="entry name" value="small_GTP"/>
    <property type="match status" value="1"/>
</dbReference>
<keyword evidence="8 10" id="KW-0717">Septation</keyword>
<evidence type="ECO:0000256" key="7">
    <source>
        <dbReference type="ARBA" id="ARBA00023134"/>
    </source>
</evidence>
<keyword evidence="4" id="KW-0479">Metal-binding</keyword>
<comment type="similarity">
    <text evidence="2 10">Belongs to the TRAFAC class TrmE-Era-EngA-EngB-Septin-like GTPase superfamily. EngB GTPase family.</text>
</comment>
<dbReference type="RefSeq" id="WP_323732531.1">
    <property type="nucleotide sequence ID" value="NZ_CP110820.1"/>
</dbReference>
<organism evidence="12 13">
    <name type="scientific">Candidatus Bandiella euplotis</name>
    <dbReference type="NCBI Taxonomy" id="1664265"/>
    <lineage>
        <taxon>Bacteria</taxon>
        <taxon>Pseudomonadati</taxon>
        <taxon>Pseudomonadota</taxon>
        <taxon>Alphaproteobacteria</taxon>
        <taxon>Rickettsiales</taxon>
        <taxon>Candidatus Midichloriaceae</taxon>
        <taxon>Candidatus Bandiella</taxon>
    </lineage>
</organism>
<evidence type="ECO:0000256" key="1">
    <source>
        <dbReference type="ARBA" id="ARBA00001946"/>
    </source>
</evidence>
<dbReference type="InterPro" id="IPR006073">
    <property type="entry name" value="GTP-bd"/>
</dbReference>
<keyword evidence="5 10" id="KW-0547">Nucleotide-binding</keyword>
<evidence type="ECO:0000259" key="11">
    <source>
        <dbReference type="PROSITE" id="PS51706"/>
    </source>
</evidence>
<reference evidence="12 13" key="1">
    <citation type="submission" date="2022-11" db="EMBL/GenBank/DDBJ databases">
        <title>Host association and intracellularity evolved multiple times independently in the Rickettsiales.</title>
        <authorList>
            <person name="Castelli M."/>
            <person name="Nardi T."/>
            <person name="Gammuto L."/>
            <person name="Bellinzona G."/>
            <person name="Sabaneyeva E."/>
            <person name="Potekhin A."/>
            <person name="Serra V."/>
            <person name="Petroni G."/>
            <person name="Sassera D."/>
        </authorList>
    </citation>
    <scope>NUCLEOTIDE SEQUENCE [LARGE SCALE GENOMIC DNA]</scope>
    <source>
        <strain evidence="12 13">NDG2</strain>
    </source>
</reference>
<gene>
    <name evidence="10" type="primary">engB</name>
    <name evidence="12" type="ORF">Bandiella_00962</name>
</gene>
<dbReference type="Pfam" id="PF01926">
    <property type="entry name" value="MMR_HSR1"/>
    <property type="match status" value="1"/>
</dbReference>
<evidence type="ECO:0000313" key="13">
    <source>
        <dbReference type="Proteomes" id="UP001327219"/>
    </source>
</evidence>
<proteinExistence type="inferred from homology"/>
<dbReference type="EMBL" id="CP110820">
    <property type="protein sequence ID" value="WPX96832.1"/>
    <property type="molecule type" value="Genomic_DNA"/>
</dbReference>
<dbReference type="NCBIfam" id="TIGR03598">
    <property type="entry name" value="GTPase_YsxC"/>
    <property type="match status" value="1"/>
</dbReference>
<evidence type="ECO:0000256" key="10">
    <source>
        <dbReference type="HAMAP-Rule" id="MF_00321"/>
    </source>
</evidence>
<keyword evidence="6" id="KW-0460">Magnesium</keyword>
<sequence length="198" mass="22501">MKADLFQKDCEFFYSVTDIGKHPKTNLPEIAFLGRSNVGKSSVINALVNRKKLVRTSNTPGSTIKINYFKLAERLMLVDLPGHGYAKRAKHLVEDLGHLIKDYLINRANLKKLIFITDARRGIKTEDEVLLDFLNNIGISVILVVNKIDKLNKTEITKLDIEIQHNLNKFKFIESMVNVSCTKGYGIKKLRECIVSNI</sequence>
<comment type="function">
    <text evidence="10">Necessary for normal cell division and for the maintenance of normal septation.</text>
</comment>
<dbReference type="Proteomes" id="UP001327219">
    <property type="component" value="Chromosome"/>
</dbReference>
<name>A0ABZ0UM85_9RICK</name>
<dbReference type="InterPro" id="IPR019987">
    <property type="entry name" value="GTP-bd_ribosome_bio_YsxC"/>
</dbReference>
<dbReference type="CDD" id="cd01876">
    <property type="entry name" value="YihA_EngB"/>
    <property type="match status" value="1"/>
</dbReference>
<evidence type="ECO:0000256" key="6">
    <source>
        <dbReference type="ARBA" id="ARBA00022842"/>
    </source>
</evidence>
<accession>A0ABZ0UM85</accession>
<dbReference type="PANTHER" id="PTHR11649:SF13">
    <property type="entry name" value="ENGB-TYPE G DOMAIN-CONTAINING PROTEIN"/>
    <property type="match status" value="1"/>
</dbReference>
<feature type="domain" description="EngB-type G" evidence="11">
    <location>
        <begin position="26"/>
        <end position="198"/>
    </location>
</feature>
<dbReference type="HAMAP" id="MF_00321">
    <property type="entry name" value="GTPase_EngB"/>
    <property type="match status" value="1"/>
</dbReference>
<keyword evidence="9 10" id="KW-0131">Cell cycle</keyword>
<evidence type="ECO:0000256" key="5">
    <source>
        <dbReference type="ARBA" id="ARBA00022741"/>
    </source>
</evidence>
<keyword evidence="7 10" id="KW-0342">GTP-binding</keyword>